<dbReference type="EMBL" id="CM023479">
    <property type="protein sequence ID" value="KAH7974271.1"/>
    <property type="molecule type" value="Genomic_DNA"/>
</dbReference>
<reference evidence="1" key="1">
    <citation type="submission" date="2020-05" db="EMBL/GenBank/DDBJ databases">
        <title>Large-scale comparative analyses of tick genomes elucidate their genetic diversity and vector capacities.</title>
        <authorList>
            <person name="Jia N."/>
            <person name="Wang J."/>
            <person name="Shi W."/>
            <person name="Du L."/>
            <person name="Sun Y."/>
            <person name="Zhan W."/>
            <person name="Jiang J."/>
            <person name="Wang Q."/>
            <person name="Zhang B."/>
            <person name="Ji P."/>
            <person name="Sakyi L.B."/>
            <person name="Cui X."/>
            <person name="Yuan T."/>
            <person name="Jiang B."/>
            <person name="Yang W."/>
            <person name="Lam T.T.-Y."/>
            <person name="Chang Q."/>
            <person name="Ding S."/>
            <person name="Wang X."/>
            <person name="Zhu J."/>
            <person name="Ruan X."/>
            <person name="Zhao L."/>
            <person name="Wei J."/>
            <person name="Que T."/>
            <person name="Du C."/>
            <person name="Cheng J."/>
            <person name="Dai P."/>
            <person name="Han X."/>
            <person name="Huang E."/>
            <person name="Gao Y."/>
            <person name="Liu J."/>
            <person name="Shao H."/>
            <person name="Ye R."/>
            <person name="Li L."/>
            <person name="Wei W."/>
            <person name="Wang X."/>
            <person name="Wang C."/>
            <person name="Yang T."/>
            <person name="Huo Q."/>
            <person name="Li W."/>
            <person name="Guo W."/>
            <person name="Chen H."/>
            <person name="Zhou L."/>
            <person name="Ni X."/>
            <person name="Tian J."/>
            <person name="Zhou Y."/>
            <person name="Sheng Y."/>
            <person name="Liu T."/>
            <person name="Pan Y."/>
            <person name="Xia L."/>
            <person name="Li J."/>
            <person name="Zhao F."/>
            <person name="Cao W."/>
        </authorList>
    </citation>
    <scope>NUCLEOTIDE SEQUENCE</scope>
    <source>
        <strain evidence="1">Dsil-2018</strain>
    </source>
</reference>
<evidence type="ECO:0000313" key="2">
    <source>
        <dbReference type="Proteomes" id="UP000821865"/>
    </source>
</evidence>
<keyword evidence="2" id="KW-1185">Reference proteome</keyword>
<evidence type="ECO:0000313" key="1">
    <source>
        <dbReference type="EMBL" id="KAH7974271.1"/>
    </source>
</evidence>
<sequence length="208" mass="23122">MPDPGSRAVYMLSGHATAGVNWRPTRFAEDLPQPRICGLCCTVPKRTVLLPCSHFLCDSCNAARDKDGRRVCPLDMKAFEEDECSWIDFPAKRASNLKNISRVISGFDNRLQQSMESMEANISSMLIRQLNAGLSELKALLGDRCSDDLTTVQSQMNQLVEESRARDAAQLQEILCALKDSENKLEADVDRVETNLSSALMQQLQVSP</sequence>
<dbReference type="Proteomes" id="UP000821865">
    <property type="component" value="Chromosome 10"/>
</dbReference>
<proteinExistence type="predicted"/>
<accession>A0ACB8DPJ8</accession>
<protein>
    <submittedName>
        <fullName evidence="1">Uncharacterized protein</fullName>
    </submittedName>
</protein>
<name>A0ACB8DPJ8_DERSI</name>
<organism evidence="1 2">
    <name type="scientific">Dermacentor silvarum</name>
    <name type="common">Tick</name>
    <dbReference type="NCBI Taxonomy" id="543639"/>
    <lineage>
        <taxon>Eukaryota</taxon>
        <taxon>Metazoa</taxon>
        <taxon>Ecdysozoa</taxon>
        <taxon>Arthropoda</taxon>
        <taxon>Chelicerata</taxon>
        <taxon>Arachnida</taxon>
        <taxon>Acari</taxon>
        <taxon>Parasitiformes</taxon>
        <taxon>Ixodida</taxon>
        <taxon>Ixodoidea</taxon>
        <taxon>Ixodidae</taxon>
        <taxon>Rhipicephalinae</taxon>
        <taxon>Dermacentor</taxon>
    </lineage>
</organism>
<gene>
    <name evidence="1" type="ORF">HPB49_013605</name>
</gene>
<comment type="caution">
    <text evidence="1">The sequence shown here is derived from an EMBL/GenBank/DDBJ whole genome shotgun (WGS) entry which is preliminary data.</text>
</comment>